<accession>A0A1N6XSR3</accession>
<evidence type="ECO:0000313" key="3">
    <source>
        <dbReference type="Proteomes" id="UP000186819"/>
    </source>
</evidence>
<gene>
    <name evidence="2" type="ORF">SAMN05421829_109102</name>
</gene>
<dbReference type="NCBIfam" id="NF002541">
    <property type="entry name" value="PRK02101.1-1"/>
    <property type="match status" value="1"/>
</dbReference>
<dbReference type="OrthoDB" id="9777133at2"/>
<dbReference type="GO" id="GO:0005829">
    <property type="term" value="C:cytosol"/>
    <property type="evidence" value="ECO:0007669"/>
    <property type="project" value="TreeGrafter"/>
</dbReference>
<proteinExistence type="inferred from homology"/>
<name>A0A1N6XSR3_9RHOO</name>
<dbReference type="InterPro" id="IPR005583">
    <property type="entry name" value="YaaA"/>
</dbReference>
<protein>
    <recommendedName>
        <fullName evidence="1">UPF0246 protein SAMN05421829_109102</fullName>
    </recommendedName>
</protein>
<dbReference type="STRING" id="34027.SAMN05421829_109102"/>
<dbReference type="Proteomes" id="UP000186819">
    <property type="component" value="Unassembled WGS sequence"/>
</dbReference>
<dbReference type="EMBL" id="FTMD01000009">
    <property type="protein sequence ID" value="SIR05231.1"/>
    <property type="molecule type" value="Genomic_DNA"/>
</dbReference>
<comment type="similarity">
    <text evidence="1">Belongs to the UPF0246 family.</text>
</comment>
<dbReference type="PANTHER" id="PTHR30283:SF4">
    <property type="entry name" value="PEROXIDE STRESS RESISTANCE PROTEIN YAAA"/>
    <property type="match status" value="1"/>
</dbReference>
<reference evidence="3" key="1">
    <citation type="submission" date="2017-01" db="EMBL/GenBank/DDBJ databases">
        <authorList>
            <person name="Varghese N."/>
            <person name="Submissions S."/>
        </authorList>
    </citation>
    <scope>NUCLEOTIDE SEQUENCE [LARGE SCALE GENOMIC DNA]</scope>
    <source>
        <strain evidence="3">ATCC 51758</strain>
    </source>
</reference>
<dbReference type="Pfam" id="PF03883">
    <property type="entry name" value="H2O2_YaaD"/>
    <property type="match status" value="1"/>
</dbReference>
<dbReference type="NCBIfam" id="NF002542">
    <property type="entry name" value="PRK02101.1-3"/>
    <property type="match status" value="1"/>
</dbReference>
<dbReference type="AlphaFoldDB" id="A0A1N6XSR3"/>
<evidence type="ECO:0000256" key="1">
    <source>
        <dbReference type="HAMAP-Rule" id="MF_00652"/>
    </source>
</evidence>
<dbReference type="GO" id="GO:0033194">
    <property type="term" value="P:response to hydroperoxide"/>
    <property type="evidence" value="ECO:0007669"/>
    <property type="project" value="TreeGrafter"/>
</dbReference>
<evidence type="ECO:0000313" key="2">
    <source>
        <dbReference type="EMBL" id="SIR05231.1"/>
    </source>
</evidence>
<dbReference type="RefSeq" id="WP_076602947.1">
    <property type="nucleotide sequence ID" value="NZ_FTMD01000009.1"/>
</dbReference>
<dbReference type="PANTHER" id="PTHR30283">
    <property type="entry name" value="PEROXIDE STRESS RESPONSE PROTEIN YAAA"/>
    <property type="match status" value="1"/>
</dbReference>
<sequence>MIFVISPAKALDYETPPVTAVHTQPDYLADAAELIAVMREKSPAEVSALMDISDQLATLNVARYETWAPPFSLANAKQAVLAFNGDVYEGLDAQTLSPAELEWAQAHLRILSGLYGLLRPLDLMQAYRLEMGTRLATPRGKNLYAFWGDKLTVALNGLLAQEREAGAVPVLVNLASEEYFKSVMPAKLAAPVVTPVFEDWKNGRYKIISFYAKRARGLMCRYAIRNRVEDVEGLKGFDLDGYAFAPDASDKDTLVFRRRVE</sequence>
<dbReference type="HAMAP" id="MF_00652">
    <property type="entry name" value="UPF0246"/>
    <property type="match status" value="1"/>
</dbReference>
<organism evidence="2 3">
    <name type="scientific">Aromatoleum tolulyticum</name>
    <dbReference type="NCBI Taxonomy" id="34027"/>
    <lineage>
        <taxon>Bacteria</taxon>
        <taxon>Pseudomonadati</taxon>
        <taxon>Pseudomonadota</taxon>
        <taxon>Betaproteobacteria</taxon>
        <taxon>Rhodocyclales</taxon>
        <taxon>Rhodocyclaceae</taxon>
        <taxon>Aromatoleum</taxon>
    </lineage>
</organism>
<keyword evidence="3" id="KW-1185">Reference proteome</keyword>